<organism evidence="1 2">
    <name type="scientific">Vaccinium darrowii</name>
    <dbReference type="NCBI Taxonomy" id="229202"/>
    <lineage>
        <taxon>Eukaryota</taxon>
        <taxon>Viridiplantae</taxon>
        <taxon>Streptophyta</taxon>
        <taxon>Embryophyta</taxon>
        <taxon>Tracheophyta</taxon>
        <taxon>Spermatophyta</taxon>
        <taxon>Magnoliopsida</taxon>
        <taxon>eudicotyledons</taxon>
        <taxon>Gunneridae</taxon>
        <taxon>Pentapetalae</taxon>
        <taxon>asterids</taxon>
        <taxon>Ericales</taxon>
        <taxon>Ericaceae</taxon>
        <taxon>Vaccinioideae</taxon>
        <taxon>Vaccinieae</taxon>
        <taxon>Vaccinium</taxon>
    </lineage>
</organism>
<comment type="caution">
    <text evidence="1">The sequence shown here is derived from an EMBL/GenBank/DDBJ whole genome shotgun (WGS) entry which is preliminary data.</text>
</comment>
<dbReference type="EMBL" id="CM037162">
    <property type="protein sequence ID" value="KAH7864505.1"/>
    <property type="molecule type" value="Genomic_DNA"/>
</dbReference>
<accession>A0ACB7ZFG7</accession>
<evidence type="ECO:0000313" key="1">
    <source>
        <dbReference type="EMBL" id="KAH7864505.1"/>
    </source>
</evidence>
<proteinExistence type="predicted"/>
<protein>
    <submittedName>
        <fullName evidence="1">Uncharacterized protein</fullName>
    </submittedName>
</protein>
<gene>
    <name evidence="1" type="ORF">Vadar_030245</name>
</gene>
<sequence>MQEKLQASSADFDHIKYYFGTGPGTFADNESYIDAAFRSSSEGKAYIFMRNEYVVLDYSQGIAFATVQEGPLPICKRFSFLKHTPFVEYGLDAAFGCGENEAVIFSTNECARINYGSNPSYDLKLISDMFPSLQQTRFESGIDAALESRKPNETFLFKDDKCAIIHHSRLVRVCTISEAFPFLKGTPFTCGIQAAFASKITDSYEVLLFKERNWAFIDYGYGCHSEPSDPEVFWTPEVFHPFQDLLPRKNFGLDRHDINHCGCESDTESDDTSGSSRRIYTQEEAQRVVACLAFLHEFLGHGGGVAHGLGNAQGHVPQIVS</sequence>
<name>A0ACB7ZFG7_9ERIC</name>
<reference evidence="1 2" key="1">
    <citation type="journal article" date="2021" name="Hortic Res">
        <title>High-quality reference genome and annotation aids understanding of berry development for evergreen blueberry (Vaccinium darrowii).</title>
        <authorList>
            <person name="Yu J."/>
            <person name="Hulse-Kemp A.M."/>
            <person name="Babiker E."/>
            <person name="Staton M."/>
        </authorList>
    </citation>
    <scope>NUCLEOTIDE SEQUENCE [LARGE SCALE GENOMIC DNA]</scope>
    <source>
        <strain evidence="2">cv. NJ 8807/NJ 8810</strain>
        <tissue evidence="1">Young leaf</tissue>
    </source>
</reference>
<dbReference type="Proteomes" id="UP000828048">
    <property type="component" value="Chromosome 12"/>
</dbReference>
<keyword evidence="2" id="KW-1185">Reference proteome</keyword>
<evidence type="ECO:0000313" key="2">
    <source>
        <dbReference type="Proteomes" id="UP000828048"/>
    </source>
</evidence>